<keyword evidence="9 14" id="KW-1133">Transmembrane helix</keyword>
<dbReference type="PANTHER" id="PTHR12966">
    <property type="entry name" value="NADH DEHYDROGENASE UBIQUINONE 1 ALPHA SUBCOMPLEX SUBUNIT 13"/>
    <property type="match status" value="1"/>
</dbReference>
<evidence type="ECO:0000256" key="10">
    <source>
        <dbReference type="ARBA" id="ARBA00023128"/>
    </source>
</evidence>
<keyword evidence="4 14" id="KW-0813">Transport</keyword>
<dbReference type="EMBL" id="JAAMOB010000002">
    <property type="protein sequence ID" value="KAF4117935.1"/>
    <property type="molecule type" value="Genomic_DNA"/>
</dbReference>
<evidence type="ECO:0000256" key="11">
    <source>
        <dbReference type="ARBA" id="ARBA00023136"/>
    </source>
</evidence>
<comment type="similarity">
    <text evidence="2 14">Belongs to the complex I NDUFA13 subunit family.</text>
</comment>
<evidence type="ECO:0000313" key="15">
    <source>
        <dbReference type="EMBL" id="KAF4117935.1"/>
    </source>
</evidence>
<evidence type="ECO:0000256" key="5">
    <source>
        <dbReference type="ARBA" id="ARBA00022660"/>
    </source>
</evidence>
<keyword evidence="6 14" id="KW-0812">Transmembrane</keyword>
<comment type="subunit">
    <text evidence="13">Complex I is composed of 45 different subunits. Interacts with CARD15, but not with CARD4. Interacts with STAT3, but not with STAT1, STAT2 and STAT5A. Interacts with OLFM4.</text>
</comment>
<keyword evidence="7 14" id="KW-0999">Mitochondrion inner membrane</keyword>
<evidence type="ECO:0000256" key="2">
    <source>
        <dbReference type="ARBA" id="ARBA00007312"/>
    </source>
</evidence>
<sequence length="144" mass="17153">MAASKVKQDMPPPGGYGPVDYRRNLPRRGLSGYSMFGLGVGLMVFGYWRLFRWNRERRRLYIEELETRIALLPLLQAEQDRRTLQMLRENLEEEAVIMKDVPDWKVGEKVFHTDRWVSPLTEELYNLRPREELLQKKFGFLGYM</sequence>
<evidence type="ECO:0000313" key="16">
    <source>
        <dbReference type="Proteomes" id="UP000579812"/>
    </source>
</evidence>
<organism evidence="15 16">
    <name type="scientific">Onychostoma macrolepis</name>
    <dbReference type="NCBI Taxonomy" id="369639"/>
    <lineage>
        <taxon>Eukaryota</taxon>
        <taxon>Metazoa</taxon>
        <taxon>Chordata</taxon>
        <taxon>Craniata</taxon>
        <taxon>Vertebrata</taxon>
        <taxon>Euteleostomi</taxon>
        <taxon>Actinopterygii</taxon>
        <taxon>Neopterygii</taxon>
        <taxon>Teleostei</taxon>
        <taxon>Ostariophysi</taxon>
        <taxon>Cypriniformes</taxon>
        <taxon>Cyprinidae</taxon>
        <taxon>Acrossocheilinae</taxon>
        <taxon>Onychostoma</taxon>
    </lineage>
</organism>
<keyword evidence="16" id="KW-1185">Reference proteome</keyword>
<dbReference type="InterPro" id="IPR009346">
    <property type="entry name" value="GRIM-19"/>
</dbReference>
<evidence type="ECO:0000256" key="9">
    <source>
        <dbReference type="ARBA" id="ARBA00022989"/>
    </source>
</evidence>
<keyword evidence="8 14" id="KW-0249">Electron transport</keyword>
<proteinExistence type="inferred from homology"/>
<gene>
    <name evidence="15" type="ORF">G5714_002488</name>
</gene>
<dbReference type="OrthoDB" id="3308at2759"/>
<evidence type="ECO:0000256" key="1">
    <source>
        <dbReference type="ARBA" id="ARBA00004298"/>
    </source>
</evidence>
<dbReference type="GO" id="GO:0005743">
    <property type="term" value="C:mitochondrial inner membrane"/>
    <property type="evidence" value="ECO:0007669"/>
    <property type="project" value="UniProtKB-SubCell"/>
</dbReference>
<dbReference type="Proteomes" id="UP000579812">
    <property type="component" value="Unassembled WGS sequence"/>
</dbReference>
<comment type="function">
    <text evidence="14">Complex I functions in the transfer of electrons from NADH to the respiratory chain. Accessory subunit of the mitochondrial membrane respiratory chain NADH dehydrogenase (Complex I), that is believed not to be involved in catalysis.</text>
</comment>
<feature type="transmembrane region" description="Helical" evidence="14">
    <location>
        <begin position="30"/>
        <end position="50"/>
    </location>
</feature>
<evidence type="ECO:0000256" key="13">
    <source>
        <dbReference type="ARBA" id="ARBA00046797"/>
    </source>
</evidence>
<dbReference type="Pfam" id="PF06212">
    <property type="entry name" value="GRIM-19"/>
    <property type="match status" value="1"/>
</dbReference>
<keyword evidence="10 14" id="KW-0496">Mitochondrion</keyword>
<evidence type="ECO:0000256" key="8">
    <source>
        <dbReference type="ARBA" id="ARBA00022982"/>
    </source>
</evidence>
<evidence type="ECO:0000256" key="14">
    <source>
        <dbReference type="RuleBase" id="RU368034"/>
    </source>
</evidence>
<reference evidence="15 16" key="1">
    <citation type="submission" date="2020-04" db="EMBL/GenBank/DDBJ databases">
        <title>Chromosome-level genome assembly of a cyprinid fish Onychostoma macrolepis by integration of Nanopore Sequencing, Bionano and Hi-C technology.</title>
        <authorList>
            <person name="Wang D."/>
        </authorList>
    </citation>
    <scope>NUCLEOTIDE SEQUENCE [LARGE SCALE GENOMIC DNA]</scope>
    <source>
        <strain evidence="15">SWU-2019</strain>
        <tissue evidence="15">Muscle</tissue>
    </source>
</reference>
<keyword evidence="5 14" id="KW-0679">Respiratory chain</keyword>
<comment type="function">
    <text evidence="12">Accessory subunit of the mitochondrial membrane respiratory chain NADH dehydrogenase (Complex I), that is believed not to be involved in catalysis. Complex I functions in the transfer of electrons from NADH to the respiratory chain. The immediate electron acceptor for the enzyme is believed to be ubiquinone. Involved in the interferon/all-trans-retinoic acid (IFN/RA) induced cell death. This apoptotic activity is inhibited by interaction with viral IRF1. Prevents the transactivation of STAT3 target genes. May play a role in CARD15-mediated innate mucosal responses and serve to regulate intestinal epithelial cell responses to microbes.</text>
</comment>
<dbReference type="PANTHER" id="PTHR12966:SF0">
    <property type="entry name" value="NADH DEHYDROGENASE [UBIQUINONE] 1 ALPHA SUBCOMPLEX SUBUNIT 13"/>
    <property type="match status" value="1"/>
</dbReference>
<evidence type="ECO:0000256" key="7">
    <source>
        <dbReference type="ARBA" id="ARBA00022792"/>
    </source>
</evidence>
<dbReference type="GO" id="GO:0045271">
    <property type="term" value="C:respiratory chain complex I"/>
    <property type="evidence" value="ECO:0007669"/>
    <property type="project" value="UniProtKB-UniRule"/>
</dbReference>
<evidence type="ECO:0000256" key="12">
    <source>
        <dbReference type="ARBA" id="ARBA00045908"/>
    </source>
</evidence>
<evidence type="ECO:0000256" key="6">
    <source>
        <dbReference type="ARBA" id="ARBA00022692"/>
    </source>
</evidence>
<name>A0A7J6DG00_9TELE</name>
<comment type="caution">
    <text evidence="15">The sequence shown here is derived from an EMBL/GenBank/DDBJ whole genome shotgun (WGS) entry which is preliminary data.</text>
</comment>
<evidence type="ECO:0000256" key="3">
    <source>
        <dbReference type="ARBA" id="ARBA00018192"/>
    </source>
</evidence>
<accession>A0A7J6DG00</accession>
<comment type="subcellular location">
    <subcellularLocation>
        <location evidence="1 14">Mitochondrion inner membrane</location>
        <topology evidence="1 14">Single-pass membrane protein</topology>
        <orientation evidence="1 14">Matrix side</orientation>
    </subcellularLocation>
</comment>
<protein>
    <recommendedName>
        <fullName evidence="3 14">NADH dehydrogenase [ubiquinone] 1 alpha subcomplex subunit 13</fullName>
    </recommendedName>
</protein>
<dbReference type="AlphaFoldDB" id="A0A7J6DG00"/>
<keyword evidence="11 14" id="KW-0472">Membrane</keyword>
<evidence type="ECO:0000256" key="4">
    <source>
        <dbReference type="ARBA" id="ARBA00022448"/>
    </source>
</evidence>